<gene>
    <name evidence="1" type="ORF">Scep_008171</name>
</gene>
<evidence type="ECO:0000313" key="2">
    <source>
        <dbReference type="Proteomes" id="UP001419268"/>
    </source>
</evidence>
<dbReference type="Proteomes" id="UP001419268">
    <property type="component" value="Unassembled WGS sequence"/>
</dbReference>
<evidence type="ECO:0000313" key="1">
    <source>
        <dbReference type="EMBL" id="KAK9149414.1"/>
    </source>
</evidence>
<accession>A0AAP0KD48</accession>
<dbReference type="EMBL" id="JBBNAG010000003">
    <property type="protein sequence ID" value="KAK9149414.1"/>
    <property type="molecule type" value="Genomic_DNA"/>
</dbReference>
<name>A0AAP0KD48_9MAGN</name>
<organism evidence="1 2">
    <name type="scientific">Stephania cephalantha</name>
    <dbReference type="NCBI Taxonomy" id="152367"/>
    <lineage>
        <taxon>Eukaryota</taxon>
        <taxon>Viridiplantae</taxon>
        <taxon>Streptophyta</taxon>
        <taxon>Embryophyta</taxon>
        <taxon>Tracheophyta</taxon>
        <taxon>Spermatophyta</taxon>
        <taxon>Magnoliopsida</taxon>
        <taxon>Ranunculales</taxon>
        <taxon>Menispermaceae</taxon>
        <taxon>Menispermoideae</taxon>
        <taxon>Cissampelideae</taxon>
        <taxon>Stephania</taxon>
    </lineage>
</organism>
<proteinExistence type="predicted"/>
<comment type="caution">
    <text evidence="1">The sequence shown here is derived from an EMBL/GenBank/DDBJ whole genome shotgun (WGS) entry which is preliminary data.</text>
</comment>
<reference evidence="1 2" key="1">
    <citation type="submission" date="2024-01" db="EMBL/GenBank/DDBJ databases">
        <title>Genome assemblies of Stephania.</title>
        <authorList>
            <person name="Yang L."/>
        </authorList>
    </citation>
    <scope>NUCLEOTIDE SEQUENCE [LARGE SCALE GENOMIC DNA]</scope>
    <source>
        <strain evidence="1">JXDWG</strain>
        <tissue evidence="1">Leaf</tissue>
    </source>
</reference>
<dbReference type="AlphaFoldDB" id="A0AAP0KD48"/>
<sequence length="75" mass="8387">METLVDRERVNTVQRRLRFEGIHTVSRDGKGGGLALPWKRAKQVEILSSTPNFINAAVSIQGVQKFRLTGFSGYP</sequence>
<protein>
    <submittedName>
        <fullName evidence="1">Uncharacterized protein</fullName>
    </submittedName>
</protein>
<keyword evidence="2" id="KW-1185">Reference proteome</keyword>